<keyword evidence="2" id="KW-1185">Reference proteome</keyword>
<keyword evidence="1" id="KW-0560">Oxidoreductase</keyword>
<reference evidence="1 2" key="1">
    <citation type="journal article" date="2020" name="Phytopathology">
        <title>Genome Sequence Resources of Colletotrichum truncatum, C. plurivorum, C. musicola, and C. sojae: Four Species Pathogenic to Soybean (Glycine max).</title>
        <authorList>
            <person name="Rogerio F."/>
            <person name="Boufleur T.R."/>
            <person name="Ciampi-Guillardi M."/>
            <person name="Sukno S.A."/>
            <person name="Thon M.R."/>
            <person name="Massola Junior N.S."/>
            <person name="Baroncelli R."/>
        </authorList>
    </citation>
    <scope>NUCLEOTIDE SEQUENCE [LARGE SCALE GENOMIC DNA]</scope>
    <source>
        <strain evidence="1 2">CMES1059</strain>
    </source>
</reference>
<evidence type="ECO:0000313" key="1">
    <source>
        <dbReference type="EMBL" id="KAL0937490.1"/>
    </source>
</evidence>
<accession>A0ACC3Z081</accession>
<dbReference type="Proteomes" id="UP000805649">
    <property type="component" value="Unassembled WGS sequence"/>
</dbReference>
<keyword evidence="1" id="KW-0503">Monooxygenase</keyword>
<organism evidence="1 2">
    <name type="scientific">Colletotrichum truncatum</name>
    <name type="common">Anthracnose fungus</name>
    <name type="synonym">Colletotrichum capsici</name>
    <dbReference type="NCBI Taxonomy" id="5467"/>
    <lineage>
        <taxon>Eukaryota</taxon>
        <taxon>Fungi</taxon>
        <taxon>Dikarya</taxon>
        <taxon>Ascomycota</taxon>
        <taxon>Pezizomycotina</taxon>
        <taxon>Sordariomycetes</taxon>
        <taxon>Hypocreomycetidae</taxon>
        <taxon>Glomerellales</taxon>
        <taxon>Glomerellaceae</taxon>
        <taxon>Colletotrichum</taxon>
        <taxon>Colletotrichum truncatum species complex</taxon>
    </lineage>
</organism>
<evidence type="ECO:0000313" key="2">
    <source>
        <dbReference type="Proteomes" id="UP000805649"/>
    </source>
</evidence>
<proteinExistence type="predicted"/>
<gene>
    <name evidence="1" type="ORF">CTRU02_207221</name>
</gene>
<comment type="caution">
    <text evidence="1">The sequence shown here is derived from an EMBL/GenBank/DDBJ whole genome shotgun (WGS) entry which is preliminary data.</text>
</comment>
<protein>
    <submittedName>
        <fullName evidence="1">Afln vera monooxygenase</fullName>
    </submittedName>
</protein>
<sequence>MLQWRMNGQQLQAAAIVAGASAFLYFLTRFYMAREKIRKMQRANLPMPKFSFFAGHFLVIGKIMRSLPSDSTIHNMMWQISKDYPKGIFYVCLWPFSKTTMVITDAHAASQLEGRVFAKGATIIDPLEKITGGKSLLTMDGEEWKRWRRLLSSGFSSNYMMGLAPLIADEVAVFRQKLLDRCSQGRSEMFQLEDLTMRLTFDVIGSVVLDTKFCHQIQDHPLAATLRKQIQWTSFKEPLSPLTKLFTIRPLVQWFYGRQLDRHISVELEKRLMERAEHRALPTGGVKSRSKSIVSLFIDEYFKEVGEKEVEKTNVVIKKIITPQIRLFLFAGHETTSSTLLYCYHLLSKNQDVLSRVIAETTQVFGPNPAEVQDKIRKDPQLLNKTTYTTAFIKEVLRIFAPSGSMRQGRQDTVIIDQDGKAHPTVGCNVWTVTQALHHNPRYWKDPELCIPERWLVGPEDPLYPPKGAWRPFEWGPRNCIGQTLAMIELKVALVMTVREFSFTAAYEEWDKLHPTGGIKTVDGERVYQSVEGGGGARPADGFPVRIELRKSS</sequence>
<dbReference type="EMBL" id="VUJX02000004">
    <property type="protein sequence ID" value="KAL0937490.1"/>
    <property type="molecule type" value="Genomic_DNA"/>
</dbReference>
<name>A0ACC3Z081_COLTU</name>